<dbReference type="AlphaFoldDB" id="A0AAF0Y4G3"/>
<evidence type="ECO:0000313" key="2">
    <source>
        <dbReference type="Proteomes" id="UP000827549"/>
    </source>
</evidence>
<sequence length="398" mass="45833">MPQLINQADITAASIICNSPHLVDAIMRHATDPTLAVCLRVNEAFHAAAGKALYHTVRVDGVNMFDVFRGALVGKDWSDDTEEQDWEVVRARKAIMDSMKSPPPHRNFKAPLLNYTRVLSLGSHEYADCCGYDPHIASLLPNVHTLRIVPRMDYLDRPLWKLDWLCDAGGATYVIFWNLAPRKIVLRNMNERSWHRLGWPGACFDDWNTEQLEEVVWVMHSSGDHYNSGDIPELLDEGPEGYFNNDKVARVKVTFHDEWETWDPPRVNKNEKNEKPAKERGHHFADNIIFTVGDLCWNSDIHNTVYGLEDLQFKPGADWLEAHFTTFFPHVRLTSDRLRELVRDELRSGALRATVNTDRYEDNGKPECIEYKTLAEYHAQPESARLYELDDGLEWYSV</sequence>
<name>A0AAF0Y4G3_9TREE</name>
<gene>
    <name evidence="1" type="ORF">LOC62_01G001632</name>
</gene>
<dbReference type="EMBL" id="CP086714">
    <property type="protein sequence ID" value="WOO78079.1"/>
    <property type="molecule type" value="Genomic_DNA"/>
</dbReference>
<evidence type="ECO:0000313" key="1">
    <source>
        <dbReference type="EMBL" id="WOO78079.1"/>
    </source>
</evidence>
<protein>
    <submittedName>
        <fullName evidence="1">Uncharacterized protein</fullName>
    </submittedName>
</protein>
<keyword evidence="2" id="KW-1185">Reference proteome</keyword>
<dbReference type="RefSeq" id="XP_062624111.1">
    <property type="nucleotide sequence ID" value="XM_062768127.1"/>
</dbReference>
<organism evidence="1 2">
    <name type="scientific">Vanrija pseudolonga</name>
    <dbReference type="NCBI Taxonomy" id="143232"/>
    <lineage>
        <taxon>Eukaryota</taxon>
        <taxon>Fungi</taxon>
        <taxon>Dikarya</taxon>
        <taxon>Basidiomycota</taxon>
        <taxon>Agaricomycotina</taxon>
        <taxon>Tremellomycetes</taxon>
        <taxon>Trichosporonales</taxon>
        <taxon>Trichosporonaceae</taxon>
        <taxon>Vanrija</taxon>
    </lineage>
</organism>
<accession>A0AAF0Y4G3</accession>
<dbReference type="Proteomes" id="UP000827549">
    <property type="component" value="Chromosome 1"/>
</dbReference>
<proteinExistence type="predicted"/>
<reference evidence="1" key="1">
    <citation type="submission" date="2023-10" db="EMBL/GenBank/DDBJ databases">
        <authorList>
            <person name="Noh H."/>
        </authorList>
    </citation>
    <scope>NUCLEOTIDE SEQUENCE</scope>
    <source>
        <strain evidence="1">DUCC4014</strain>
    </source>
</reference>
<dbReference type="GeneID" id="87804887"/>